<dbReference type="GO" id="GO:0005886">
    <property type="term" value="C:plasma membrane"/>
    <property type="evidence" value="ECO:0007669"/>
    <property type="project" value="UniProtKB-SubCell"/>
</dbReference>
<dbReference type="STRING" id="33528.ENSGAFP00000031530"/>
<feature type="transmembrane region" description="Helical" evidence="11">
    <location>
        <begin position="131"/>
        <end position="156"/>
    </location>
</feature>
<name>A0A315W8B8_GAMAF</name>
<keyword evidence="10" id="KW-0325">Glycoprotein</keyword>
<proteinExistence type="inferred from homology"/>
<comment type="subcellular location">
    <subcellularLocation>
        <location evidence="1">Cell membrane</location>
        <topology evidence="1">Multi-pass membrane protein</topology>
    </subcellularLocation>
</comment>
<evidence type="ECO:0000256" key="9">
    <source>
        <dbReference type="ARBA" id="ARBA00023136"/>
    </source>
</evidence>
<dbReference type="Pfam" id="PF13903">
    <property type="entry name" value="Claudin_2"/>
    <property type="match status" value="1"/>
</dbReference>
<feature type="transmembrane region" description="Helical" evidence="11">
    <location>
        <begin position="168"/>
        <end position="189"/>
    </location>
</feature>
<reference evidence="12 13" key="1">
    <citation type="journal article" date="2018" name="G3 (Bethesda)">
        <title>A High-Quality Reference Genome for the Invasive Mosquitofish Gambusia affinis Using a Chicago Library.</title>
        <authorList>
            <person name="Hoffberg S.L."/>
            <person name="Troendle N.J."/>
            <person name="Glenn T.C."/>
            <person name="Mahmud O."/>
            <person name="Louha S."/>
            <person name="Chalopin D."/>
            <person name="Bennetzen J.L."/>
            <person name="Mauricio R."/>
        </authorList>
    </citation>
    <scope>NUCLEOTIDE SEQUENCE [LARGE SCALE GENOMIC DNA]</scope>
    <source>
        <strain evidence="12">NE01/NJP1002.9</strain>
        <tissue evidence="12">Muscle</tissue>
    </source>
</reference>
<evidence type="ECO:0000313" key="13">
    <source>
        <dbReference type="Proteomes" id="UP000250572"/>
    </source>
</evidence>
<keyword evidence="8 11" id="KW-1133">Transmembrane helix</keyword>
<organism evidence="12 13">
    <name type="scientific">Gambusia affinis</name>
    <name type="common">Western mosquitofish</name>
    <name type="synonym">Heterandria affinis</name>
    <dbReference type="NCBI Taxonomy" id="33528"/>
    <lineage>
        <taxon>Eukaryota</taxon>
        <taxon>Metazoa</taxon>
        <taxon>Chordata</taxon>
        <taxon>Craniata</taxon>
        <taxon>Vertebrata</taxon>
        <taxon>Euteleostomi</taxon>
        <taxon>Actinopterygii</taxon>
        <taxon>Neopterygii</taxon>
        <taxon>Teleostei</taxon>
        <taxon>Neoteleostei</taxon>
        <taxon>Acanthomorphata</taxon>
        <taxon>Ovalentaria</taxon>
        <taxon>Atherinomorphae</taxon>
        <taxon>Cyprinodontiformes</taxon>
        <taxon>Poeciliidae</taxon>
        <taxon>Poeciliinae</taxon>
        <taxon>Gambusia</taxon>
    </lineage>
</organism>
<evidence type="ECO:0000256" key="6">
    <source>
        <dbReference type="ARBA" id="ARBA00022692"/>
    </source>
</evidence>
<dbReference type="Gene3D" id="1.20.140.150">
    <property type="match status" value="1"/>
</dbReference>
<evidence type="ECO:0000256" key="11">
    <source>
        <dbReference type="SAM" id="Phobius"/>
    </source>
</evidence>
<keyword evidence="9 11" id="KW-0472">Membrane</keyword>
<dbReference type="InterPro" id="IPR026763">
    <property type="entry name" value="TMEM182"/>
</dbReference>
<gene>
    <name evidence="12" type="ORF">CCH79_00002605</name>
</gene>
<keyword evidence="7" id="KW-0732">Signal</keyword>
<evidence type="ECO:0000313" key="12">
    <source>
        <dbReference type="EMBL" id="PWA31206.1"/>
    </source>
</evidence>
<keyword evidence="5" id="KW-0517">Myogenesis</keyword>
<keyword evidence="13" id="KW-1185">Reference proteome</keyword>
<evidence type="ECO:0000256" key="7">
    <source>
        <dbReference type="ARBA" id="ARBA00022729"/>
    </source>
</evidence>
<comment type="similarity">
    <text evidence="2">Belongs to the TMEM182 family.</text>
</comment>
<comment type="caution">
    <text evidence="12">The sequence shown here is derived from an EMBL/GenBank/DDBJ whole genome shotgun (WGS) entry which is preliminary data.</text>
</comment>
<evidence type="ECO:0000256" key="8">
    <source>
        <dbReference type="ARBA" id="ARBA00022989"/>
    </source>
</evidence>
<evidence type="ECO:0000256" key="5">
    <source>
        <dbReference type="ARBA" id="ARBA00022541"/>
    </source>
</evidence>
<protein>
    <recommendedName>
        <fullName evidence="3">Transmembrane protein 182</fullName>
    </recommendedName>
</protein>
<evidence type="ECO:0000256" key="10">
    <source>
        <dbReference type="ARBA" id="ARBA00023180"/>
    </source>
</evidence>
<accession>A0A315W8B8</accession>
<dbReference type="EMBL" id="NHOQ01000293">
    <property type="protein sequence ID" value="PWA31206.1"/>
    <property type="molecule type" value="Genomic_DNA"/>
</dbReference>
<dbReference type="GO" id="GO:0007517">
    <property type="term" value="P:muscle organ development"/>
    <property type="evidence" value="ECO:0007669"/>
    <property type="project" value="UniProtKB-KW"/>
</dbReference>
<evidence type="ECO:0000256" key="1">
    <source>
        <dbReference type="ARBA" id="ARBA00004651"/>
    </source>
</evidence>
<sequence>MKLSVALCFAGVFGALAAAFIFLSFGTDYWILGSQTCDPKDKESKDSLTFTLAVDVVHDQSSKIVSFHSGFFWICYSGILQDAFLNKTVTKSLLDKSFVKTCSPGFLSPFPEPGPTNSTTKDNTAIIYGGFWRIFMLISVAAVTLGGFLIICAAPFASHCLYKAGGGLFLTSGFFMLCAVVMHVVWLQVLDVVQTFINEQRASQCPDFTLNLSYGLSFVFAPIGIFFSLLAGTLFLLIGRTVKIHQCDLNSVVVDI</sequence>
<feature type="transmembrane region" description="Helical" evidence="11">
    <location>
        <begin position="216"/>
        <end position="238"/>
    </location>
</feature>
<dbReference type="PANTHER" id="PTHR32012">
    <property type="entry name" value="TRANSMEMBRANE PROTEIN 182-RELATED"/>
    <property type="match status" value="1"/>
</dbReference>
<keyword evidence="4" id="KW-1003">Cell membrane</keyword>
<keyword evidence="6 11" id="KW-0812">Transmembrane</keyword>
<evidence type="ECO:0000256" key="3">
    <source>
        <dbReference type="ARBA" id="ARBA00014600"/>
    </source>
</evidence>
<dbReference type="Proteomes" id="UP000250572">
    <property type="component" value="Unassembled WGS sequence"/>
</dbReference>
<evidence type="ECO:0000256" key="2">
    <source>
        <dbReference type="ARBA" id="ARBA00006418"/>
    </source>
</evidence>
<dbReference type="PANTHER" id="PTHR32012:SF0">
    <property type="entry name" value="TRANSMEMBRANE PROTEIN 182"/>
    <property type="match status" value="1"/>
</dbReference>
<dbReference type="AlphaFoldDB" id="A0A315W8B8"/>
<dbReference type="InterPro" id="IPR004031">
    <property type="entry name" value="PMP22/EMP/MP20/Claudin"/>
</dbReference>
<evidence type="ECO:0000256" key="4">
    <source>
        <dbReference type="ARBA" id="ARBA00022475"/>
    </source>
</evidence>